<keyword evidence="2" id="KW-1185">Reference proteome</keyword>
<protein>
    <submittedName>
        <fullName evidence="1">Uncharacterized protein</fullName>
    </submittedName>
</protein>
<reference evidence="1 2" key="1">
    <citation type="submission" date="2019-07" db="EMBL/GenBank/DDBJ databases">
        <authorList>
            <person name="Jastrzebski P J."/>
            <person name="Paukszto L."/>
            <person name="Jastrzebski P J."/>
        </authorList>
    </citation>
    <scope>NUCLEOTIDE SEQUENCE [LARGE SCALE GENOMIC DNA]</scope>
    <source>
        <strain evidence="1 2">WMS-il1</strain>
    </source>
</reference>
<dbReference type="SUPFAM" id="SSF52540">
    <property type="entry name" value="P-loop containing nucleoside triphosphate hydrolases"/>
    <property type="match status" value="1"/>
</dbReference>
<sequence length="251" mass="28348">MNLATESGLKVAARITARDKPCIFEALLDKKYGPSIADFAFPKSAFSTKQSVLFDTILSQTMPSTIINFHTGGLDGECILINTDSSFSIITFVLFLEKVLSSRFPGVSQSAIIDKVLNRLHVINSRTATECILTLSSLRDIMKIDRSCLLIIDSASSLFGYIPIKEMTITRSVFLDYLKHIVETFSIQCLCFRMLTANQEARQTSIPFYYHPTLRILFHPKDFQNRTIIVDINDGARPTFSSHFRQFSRPQ</sequence>
<dbReference type="EMBL" id="CABIJS010000421">
    <property type="protein sequence ID" value="VUZ51080.1"/>
    <property type="molecule type" value="Genomic_DNA"/>
</dbReference>
<proteinExistence type="predicted"/>
<dbReference type="InterPro" id="IPR027417">
    <property type="entry name" value="P-loop_NTPase"/>
</dbReference>
<dbReference type="AlphaFoldDB" id="A0A564YVA1"/>
<name>A0A564YVA1_HYMDI</name>
<organism evidence="1 2">
    <name type="scientific">Hymenolepis diminuta</name>
    <name type="common">Rat tapeworm</name>
    <dbReference type="NCBI Taxonomy" id="6216"/>
    <lineage>
        <taxon>Eukaryota</taxon>
        <taxon>Metazoa</taxon>
        <taxon>Spiralia</taxon>
        <taxon>Lophotrochozoa</taxon>
        <taxon>Platyhelminthes</taxon>
        <taxon>Cestoda</taxon>
        <taxon>Eucestoda</taxon>
        <taxon>Cyclophyllidea</taxon>
        <taxon>Hymenolepididae</taxon>
        <taxon>Hymenolepis</taxon>
    </lineage>
</organism>
<evidence type="ECO:0000313" key="1">
    <source>
        <dbReference type="EMBL" id="VUZ51080.1"/>
    </source>
</evidence>
<dbReference type="Gene3D" id="3.40.50.300">
    <property type="entry name" value="P-loop containing nucleotide triphosphate hydrolases"/>
    <property type="match status" value="1"/>
</dbReference>
<dbReference type="Proteomes" id="UP000321570">
    <property type="component" value="Unassembled WGS sequence"/>
</dbReference>
<gene>
    <name evidence="1" type="ORF">WMSIL1_LOCUS9864</name>
</gene>
<accession>A0A564YVA1</accession>
<evidence type="ECO:0000313" key="2">
    <source>
        <dbReference type="Proteomes" id="UP000321570"/>
    </source>
</evidence>